<dbReference type="Proteomes" id="UP001497497">
    <property type="component" value="Unassembled WGS sequence"/>
</dbReference>
<evidence type="ECO:0000256" key="1">
    <source>
        <dbReference type="PROSITE-ProRule" id="PRU00325"/>
    </source>
</evidence>
<sequence>SPVSVSAVDQVMVSATSCSCQYFTTSWLPCRHIFAFRQKAGVGLFFEDIAPRWQLSTLKSILPPSKLSPHMNSARADKSLRSLTFVNQNDSINPHFQYRKPQASWPSYSQGAQMNGQHSDMSQAQKFESLLVYGQRLAQLGSDVPMGKFVKRREVLS</sequence>
<name>A0AAV2GXE9_LYMST</name>
<keyword evidence="4" id="KW-1185">Reference proteome</keyword>
<keyword evidence="1" id="KW-0862">Zinc</keyword>
<keyword evidence="1" id="KW-0863">Zinc-finger</keyword>
<dbReference type="PROSITE" id="PS50966">
    <property type="entry name" value="ZF_SWIM"/>
    <property type="match status" value="1"/>
</dbReference>
<accession>A0AAV2GXE9</accession>
<dbReference type="GO" id="GO:0008270">
    <property type="term" value="F:zinc ion binding"/>
    <property type="evidence" value="ECO:0007669"/>
    <property type="project" value="UniProtKB-KW"/>
</dbReference>
<proteinExistence type="predicted"/>
<dbReference type="InterPro" id="IPR007527">
    <property type="entry name" value="Znf_SWIM"/>
</dbReference>
<feature type="non-terminal residue" evidence="3">
    <location>
        <position position="157"/>
    </location>
</feature>
<comment type="caution">
    <text evidence="3">The sequence shown here is derived from an EMBL/GenBank/DDBJ whole genome shotgun (WGS) entry which is preliminary data.</text>
</comment>
<dbReference type="AlphaFoldDB" id="A0AAV2GXE9"/>
<dbReference type="EMBL" id="CAXITT010000002">
    <property type="protein sequence ID" value="CAL1526043.1"/>
    <property type="molecule type" value="Genomic_DNA"/>
</dbReference>
<evidence type="ECO:0000259" key="2">
    <source>
        <dbReference type="PROSITE" id="PS50966"/>
    </source>
</evidence>
<feature type="domain" description="SWIM-type" evidence="2">
    <location>
        <begin position="3"/>
        <end position="41"/>
    </location>
</feature>
<evidence type="ECO:0000313" key="3">
    <source>
        <dbReference type="EMBL" id="CAL1526043.1"/>
    </source>
</evidence>
<keyword evidence="1" id="KW-0479">Metal-binding</keyword>
<evidence type="ECO:0000313" key="4">
    <source>
        <dbReference type="Proteomes" id="UP001497497"/>
    </source>
</evidence>
<feature type="non-terminal residue" evidence="3">
    <location>
        <position position="1"/>
    </location>
</feature>
<gene>
    <name evidence="3" type="ORF">GSLYS_00000220001</name>
</gene>
<protein>
    <recommendedName>
        <fullName evidence="2">SWIM-type domain-containing protein</fullName>
    </recommendedName>
</protein>
<reference evidence="3 4" key="1">
    <citation type="submission" date="2024-04" db="EMBL/GenBank/DDBJ databases">
        <authorList>
            <consortium name="Genoscope - CEA"/>
            <person name="William W."/>
        </authorList>
    </citation>
    <scope>NUCLEOTIDE SEQUENCE [LARGE SCALE GENOMIC DNA]</scope>
</reference>
<organism evidence="3 4">
    <name type="scientific">Lymnaea stagnalis</name>
    <name type="common">Great pond snail</name>
    <name type="synonym">Helix stagnalis</name>
    <dbReference type="NCBI Taxonomy" id="6523"/>
    <lineage>
        <taxon>Eukaryota</taxon>
        <taxon>Metazoa</taxon>
        <taxon>Spiralia</taxon>
        <taxon>Lophotrochozoa</taxon>
        <taxon>Mollusca</taxon>
        <taxon>Gastropoda</taxon>
        <taxon>Heterobranchia</taxon>
        <taxon>Euthyneura</taxon>
        <taxon>Panpulmonata</taxon>
        <taxon>Hygrophila</taxon>
        <taxon>Lymnaeoidea</taxon>
        <taxon>Lymnaeidae</taxon>
        <taxon>Lymnaea</taxon>
    </lineage>
</organism>